<evidence type="ECO:0000313" key="2">
    <source>
        <dbReference type="Proteomes" id="UP000515317"/>
    </source>
</evidence>
<keyword evidence="2" id="KW-1185">Reference proteome</keyword>
<sequence>MDLNWHTVVKSLKDQASESEAKLRLNNLSTEKQLLLAIEINILRSFAKALNDGLNDR</sequence>
<dbReference type="KEGG" id="tso:IZ6_24730"/>
<gene>
    <name evidence="1" type="ORF">IZ6_24730</name>
</gene>
<dbReference type="Proteomes" id="UP000515317">
    <property type="component" value="Chromosome"/>
</dbReference>
<dbReference type="RefSeq" id="WP_222875363.1">
    <property type="nucleotide sequence ID" value="NZ_AP023361.1"/>
</dbReference>
<evidence type="ECO:0000313" key="1">
    <source>
        <dbReference type="EMBL" id="BCJ91738.1"/>
    </source>
</evidence>
<protein>
    <submittedName>
        <fullName evidence="1">Uncharacterized protein</fullName>
    </submittedName>
</protein>
<reference evidence="1 2" key="1">
    <citation type="submission" date="2020-08" db="EMBL/GenBank/DDBJ databases">
        <title>Genome sequence of Rhizobiales bacterium strain IZ6.</title>
        <authorList>
            <person name="Nakai R."/>
            <person name="Naganuma T."/>
        </authorList>
    </citation>
    <scope>NUCLEOTIDE SEQUENCE [LARGE SCALE GENOMIC DNA]</scope>
    <source>
        <strain evidence="1 2">IZ6</strain>
    </source>
</reference>
<dbReference type="AlphaFoldDB" id="A0A6S6QYS0"/>
<organism evidence="1 2">
    <name type="scientific">Terrihabitans soli</name>
    <dbReference type="NCBI Taxonomy" id="708113"/>
    <lineage>
        <taxon>Bacteria</taxon>
        <taxon>Pseudomonadati</taxon>
        <taxon>Pseudomonadota</taxon>
        <taxon>Alphaproteobacteria</taxon>
        <taxon>Hyphomicrobiales</taxon>
        <taxon>Terrihabitans</taxon>
    </lineage>
</organism>
<dbReference type="EMBL" id="AP023361">
    <property type="protein sequence ID" value="BCJ91738.1"/>
    <property type="molecule type" value="Genomic_DNA"/>
</dbReference>
<accession>A0A6S6QYS0</accession>
<name>A0A6S6QYS0_9HYPH</name>
<proteinExistence type="predicted"/>